<name>F8MBI9_NEUT8</name>
<evidence type="ECO:0000313" key="2">
    <source>
        <dbReference type="EMBL" id="EGO60301.1"/>
    </source>
</evidence>
<sequence length="88" mass="9388">MGSMERREGSGSDGTYGLGKGNMEPEPTIGRDDRAGQAGRQATLLGSDKVGGGAPSRENREAAQYPVLPCTSLTWKGPEDRPPCFHPW</sequence>
<evidence type="ECO:0000313" key="3">
    <source>
        <dbReference type="Proteomes" id="UP000008065"/>
    </source>
</evidence>
<dbReference type="Proteomes" id="UP000008065">
    <property type="component" value="Unassembled WGS sequence"/>
</dbReference>
<gene>
    <name evidence="2" type="ORF">NEUTE1DRAFT_75224</name>
</gene>
<evidence type="ECO:0000256" key="1">
    <source>
        <dbReference type="SAM" id="MobiDB-lite"/>
    </source>
</evidence>
<organism evidence="2 3">
    <name type="scientific">Neurospora tetrasperma (strain FGSC 2508 / ATCC MYA-4615 / P0657)</name>
    <dbReference type="NCBI Taxonomy" id="510951"/>
    <lineage>
        <taxon>Eukaryota</taxon>
        <taxon>Fungi</taxon>
        <taxon>Dikarya</taxon>
        <taxon>Ascomycota</taxon>
        <taxon>Pezizomycotina</taxon>
        <taxon>Sordariomycetes</taxon>
        <taxon>Sordariomycetidae</taxon>
        <taxon>Sordariales</taxon>
        <taxon>Sordariaceae</taxon>
        <taxon>Neurospora</taxon>
    </lineage>
</organism>
<dbReference type="RefSeq" id="XP_009847614.1">
    <property type="nucleotide sequence ID" value="XM_009849312.1"/>
</dbReference>
<feature type="region of interest" description="Disordered" evidence="1">
    <location>
        <begin position="1"/>
        <end position="88"/>
    </location>
</feature>
<reference evidence="3" key="1">
    <citation type="journal article" date="2011" name="Genetics">
        <title>Massive changes in genome architecture accompany the transition to self-fertility in the filamentous fungus Neurospora tetrasperma.</title>
        <authorList>
            <person name="Ellison C.E."/>
            <person name="Stajich J.E."/>
            <person name="Jacobson D.J."/>
            <person name="Natvig D.O."/>
            <person name="Lapidus A."/>
            <person name="Foster B."/>
            <person name="Aerts A."/>
            <person name="Riley R."/>
            <person name="Lindquist E.A."/>
            <person name="Grigoriev I.V."/>
            <person name="Taylor J.W."/>
        </authorList>
    </citation>
    <scope>NUCLEOTIDE SEQUENCE [LARGE SCALE GENOMIC DNA]</scope>
    <source>
        <strain evidence="3">FGSC 2508 / P0657</strain>
    </source>
</reference>
<dbReference type="AlphaFoldDB" id="F8MBI9"/>
<proteinExistence type="predicted"/>
<dbReference type="HOGENOM" id="CLU_2469648_0_0_1"/>
<dbReference type="EMBL" id="GL891302">
    <property type="protein sequence ID" value="EGO60301.1"/>
    <property type="molecule type" value="Genomic_DNA"/>
</dbReference>
<feature type="compositionally biased region" description="Gly residues" evidence="1">
    <location>
        <begin position="11"/>
        <end position="20"/>
    </location>
</feature>
<feature type="compositionally biased region" description="Basic and acidic residues" evidence="1">
    <location>
        <begin position="77"/>
        <end position="88"/>
    </location>
</feature>
<dbReference type="GeneID" id="20829783"/>
<dbReference type="KEGG" id="nte:NEUTE1DRAFT75224"/>
<keyword evidence="3" id="KW-1185">Reference proteome</keyword>
<accession>F8MBI9</accession>
<feature type="compositionally biased region" description="Basic and acidic residues" evidence="1">
    <location>
        <begin position="1"/>
        <end position="10"/>
    </location>
</feature>
<protein>
    <submittedName>
        <fullName evidence="2">Uncharacterized protein</fullName>
    </submittedName>
</protein>
<dbReference type="VEuPathDB" id="FungiDB:NEUTE1DRAFT_75224"/>